<evidence type="ECO:0000256" key="10">
    <source>
        <dbReference type="ARBA" id="ARBA00022842"/>
    </source>
</evidence>
<feature type="domain" description="MoaB/Mog" evidence="14">
    <location>
        <begin position="8"/>
        <end position="152"/>
    </location>
</feature>
<evidence type="ECO:0000256" key="4">
    <source>
        <dbReference type="ARBA" id="ARBA00008339"/>
    </source>
</evidence>
<evidence type="ECO:0000256" key="1">
    <source>
        <dbReference type="ARBA" id="ARBA00001946"/>
    </source>
</evidence>
<dbReference type="GO" id="GO:0030425">
    <property type="term" value="C:dendrite"/>
    <property type="evidence" value="ECO:0007669"/>
    <property type="project" value="TreeGrafter"/>
</dbReference>
<dbReference type="Gene3D" id="2.40.340.10">
    <property type="entry name" value="MoeA, C-terminal, domain IV"/>
    <property type="match status" value="1"/>
</dbReference>
<dbReference type="SUPFAM" id="SSF53218">
    <property type="entry name" value="Molybdenum cofactor biosynthesis proteins"/>
    <property type="match status" value="2"/>
</dbReference>
<dbReference type="GO" id="GO:0046872">
    <property type="term" value="F:metal ion binding"/>
    <property type="evidence" value="ECO:0007669"/>
    <property type="project" value="UniProtKB-UniRule"/>
</dbReference>
<evidence type="ECO:0000313" key="15">
    <source>
        <dbReference type="EMBL" id="NOV44311.1"/>
    </source>
</evidence>
<dbReference type="SUPFAM" id="SSF63882">
    <property type="entry name" value="MoeA N-terminal region -like"/>
    <property type="match status" value="1"/>
</dbReference>
<evidence type="ECO:0000256" key="8">
    <source>
        <dbReference type="ARBA" id="ARBA00022741"/>
    </source>
</evidence>
<evidence type="ECO:0000256" key="5">
    <source>
        <dbReference type="ARBA" id="ARBA00022505"/>
    </source>
</evidence>
<dbReference type="GO" id="GO:0099634">
    <property type="term" value="C:postsynaptic specialization membrane"/>
    <property type="evidence" value="ECO:0007669"/>
    <property type="project" value="GOC"/>
</dbReference>
<evidence type="ECO:0000256" key="12">
    <source>
        <dbReference type="ARBA" id="ARBA00023268"/>
    </source>
</evidence>
<keyword evidence="6 13" id="KW-0808">Transferase</keyword>
<dbReference type="EMBL" id="GIIL01000585">
    <property type="protein sequence ID" value="NOV44311.1"/>
    <property type="molecule type" value="Transcribed_RNA"/>
</dbReference>
<keyword evidence="5 13" id="KW-0500">Molybdenum</keyword>
<comment type="similarity">
    <text evidence="3">In the N-terminal section; belongs to the MoaB/Mog family.</text>
</comment>
<protein>
    <submittedName>
        <fullName evidence="15">Putative molybdopterin biosynthesis protein</fullName>
    </submittedName>
</protein>
<dbReference type="InterPro" id="IPR036425">
    <property type="entry name" value="MoaB/Mog-like_dom_sf"/>
</dbReference>
<dbReference type="FunFam" id="3.40.980.10:FF:000002">
    <property type="entry name" value="Molybdopterin molybdenumtransferase"/>
    <property type="match status" value="1"/>
</dbReference>
<evidence type="ECO:0000259" key="14">
    <source>
        <dbReference type="SMART" id="SM00852"/>
    </source>
</evidence>
<dbReference type="FunFam" id="2.170.190.11:FF:000001">
    <property type="entry name" value="Molybdopterin molybdenumtransferase"/>
    <property type="match status" value="1"/>
</dbReference>
<comment type="catalytic activity">
    <reaction evidence="13">
        <text>adenylyl-molybdopterin + molybdate = Mo-molybdopterin + AMP + H(+)</text>
        <dbReference type="Rhea" id="RHEA:35047"/>
        <dbReference type="ChEBI" id="CHEBI:15378"/>
        <dbReference type="ChEBI" id="CHEBI:36264"/>
        <dbReference type="ChEBI" id="CHEBI:62727"/>
        <dbReference type="ChEBI" id="CHEBI:71302"/>
        <dbReference type="ChEBI" id="CHEBI:456215"/>
    </reaction>
</comment>
<evidence type="ECO:0000256" key="3">
    <source>
        <dbReference type="ARBA" id="ARBA00007589"/>
    </source>
</evidence>
<evidence type="ECO:0000256" key="7">
    <source>
        <dbReference type="ARBA" id="ARBA00022723"/>
    </source>
</evidence>
<dbReference type="PANTHER" id="PTHR10192">
    <property type="entry name" value="MOLYBDOPTERIN BIOSYNTHESIS PROTEIN"/>
    <property type="match status" value="1"/>
</dbReference>
<dbReference type="Gene3D" id="2.170.190.11">
    <property type="entry name" value="Molybdopterin biosynthesis moea protein, domain 3"/>
    <property type="match status" value="1"/>
</dbReference>
<keyword evidence="10 13" id="KW-0460">Magnesium</keyword>
<dbReference type="NCBIfam" id="NF045515">
    <property type="entry name" value="Glp_gephyrin"/>
    <property type="match status" value="1"/>
</dbReference>
<evidence type="ECO:0000256" key="6">
    <source>
        <dbReference type="ARBA" id="ARBA00022679"/>
    </source>
</evidence>
<organism evidence="15">
    <name type="scientific">Xenopsylla cheopis</name>
    <name type="common">Oriental rat flea</name>
    <name type="synonym">Pulex cheopis</name>
    <dbReference type="NCBI Taxonomy" id="163159"/>
    <lineage>
        <taxon>Eukaryota</taxon>
        <taxon>Metazoa</taxon>
        <taxon>Ecdysozoa</taxon>
        <taxon>Arthropoda</taxon>
        <taxon>Hexapoda</taxon>
        <taxon>Insecta</taxon>
        <taxon>Pterygota</taxon>
        <taxon>Neoptera</taxon>
        <taxon>Endopterygota</taxon>
        <taxon>Siphonaptera</taxon>
        <taxon>Pulicidae</taxon>
        <taxon>Xenopsyllinae</taxon>
        <taxon>Xenopsylla</taxon>
    </lineage>
</organism>
<dbReference type="NCBIfam" id="TIGR00177">
    <property type="entry name" value="molyb_syn"/>
    <property type="match status" value="2"/>
</dbReference>
<dbReference type="Gene3D" id="3.90.105.10">
    <property type="entry name" value="Molybdopterin biosynthesis moea protein, domain 2"/>
    <property type="match status" value="1"/>
</dbReference>
<dbReference type="GO" id="GO:0072579">
    <property type="term" value="P:glycine receptor clustering"/>
    <property type="evidence" value="ECO:0007669"/>
    <property type="project" value="TreeGrafter"/>
</dbReference>
<dbReference type="GO" id="GO:0061598">
    <property type="term" value="F:molybdopterin adenylyltransferase activity"/>
    <property type="evidence" value="ECO:0007669"/>
    <property type="project" value="UniProtKB-UniRule"/>
</dbReference>
<dbReference type="GO" id="GO:0007529">
    <property type="term" value="P:establishment of synaptic specificity at neuromuscular junction"/>
    <property type="evidence" value="ECO:0007669"/>
    <property type="project" value="TreeGrafter"/>
</dbReference>
<evidence type="ECO:0000256" key="2">
    <source>
        <dbReference type="ARBA" id="ARBA00005046"/>
    </source>
</evidence>
<dbReference type="Pfam" id="PF03453">
    <property type="entry name" value="MoeA_N"/>
    <property type="match status" value="1"/>
</dbReference>
<sequence>MQKSFKFAVVTVSDSCSSGTAQDTSGPNLVRLIERKFDVSDVIYRLVPDDFLKIKECLEGLISEDVALIVTTGGTGLGPRDITPEVTKAIIEREAPGITHAMMSGSLKVTPHAMSSRAISGICKSTLIINFPGSKKASQECFEIIETALPHALNVLRDVQKDVKTTHQEIQGHFNKGCHHNHSNADVNKIAYRLRSSPYPMLTVDQANNIINEVITSGSLLEEFATKTECLTIDKCLNRILAQDMYSKIPLPPFRASIKDGYAALSSDKVGVRDVLQGICAGDHLNTELKSGQCVRINTGAMVPDSADCVIQVEDTKLLKHSEDGTQELQIEVMVEAKPGQDIREVGSDLPINTLVLNKGTLLCASEIGLLASIGANKVAVFRVPKVGVLSTGNELQSVDSELKPGHIYDSNKIMLMNLLEENHMKAVDLGIVHDDYEQMTNVLNNSFKNKCDIIISTGCVSMGDRDILKEILQKELNATIHFGRVNMKPGKPTTFASCTMQAEHKVKQKLIFALPGNPVSAFVTFQLFVLPHLKRLAQYENVEHPLMEVELIEDLNLDPRPEYARASAFWCPTKKCYLAQTTGNQISSRLASVPRATILLMLPNKTESKPKSLKGDKLNAIVLNIHALG</sequence>
<feature type="domain" description="MoaB/Mog" evidence="14">
    <location>
        <begin position="388"/>
        <end position="536"/>
    </location>
</feature>
<dbReference type="InterPro" id="IPR008284">
    <property type="entry name" value="MoCF_biosynth_CS"/>
</dbReference>
<dbReference type="Gene3D" id="3.40.980.10">
    <property type="entry name" value="MoaB/Mog-like domain"/>
    <property type="match status" value="2"/>
</dbReference>
<evidence type="ECO:0000256" key="11">
    <source>
        <dbReference type="ARBA" id="ARBA00023150"/>
    </source>
</evidence>
<reference evidence="15" key="1">
    <citation type="submission" date="2020-03" db="EMBL/GenBank/DDBJ databases">
        <title>Transcriptomic Profiling of the Digestive Tract of the Rat Flea, Xenopsylla cheopis, Following Blood Feeding and Infection with Yersinia pestis.</title>
        <authorList>
            <person name="Bland D.M."/>
            <person name="Martens C.A."/>
            <person name="Virtaneva K."/>
            <person name="Kanakabandi K."/>
            <person name="Long D."/>
            <person name="Rosenke R."/>
            <person name="Saturday G.A."/>
            <person name="Hoyt F.H."/>
            <person name="Bruno D.P."/>
            <person name="Ribeiro J.M.C."/>
            <person name="Hinnebusch J."/>
        </authorList>
    </citation>
    <scope>NUCLEOTIDE SEQUENCE</scope>
</reference>
<keyword evidence="11 13" id="KW-0501">Molybdenum cofactor biosynthesis</keyword>
<evidence type="ECO:0000256" key="9">
    <source>
        <dbReference type="ARBA" id="ARBA00022840"/>
    </source>
</evidence>
<dbReference type="InterPro" id="IPR038987">
    <property type="entry name" value="MoeA-like"/>
</dbReference>
<keyword evidence="7 13" id="KW-0479">Metal-binding</keyword>
<dbReference type="CDD" id="cd00886">
    <property type="entry name" value="MogA_MoaB"/>
    <property type="match status" value="1"/>
</dbReference>
<dbReference type="InterPro" id="IPR001453">
    <property type="entry name" value="MoaB/Mog_dom"/>
</dbReference>
<dbReference type="SUPFAM" id="SSF63867">
    <property type="entry name" value="MoeA C-terminal domain-like"/>
    <property type="match status" value="1"/>
</dbReference>
<dbReference type="GO" id="GO:0005829">
    <property type="term" value="C:cytosol"/>
    <property type="evidence" value="ECO:0007669"/>
    <property type="project" value="TreeGrafter"/>
</dbReference>
<dbReference type="InterPro" id="IPR005110">
    <property type="entry name" value="MoeA_linker/N"/>
</dbReference>
<dbReference type="GO" id="GO:0061599">
    <property type="term" value="F:molybdopterin molybdotransferase activity"/>
    <property type="evidence" value="ECO:0007669"/>
    <property type="project" value="UniProtKB-UniRule"/>
</dbReference>
<dbReference type="GO" id="GO:0098970">
    <property type="term" value="P:postsynaptic neurotransmitter receptor diffusion trapping"/>
    <property type="evidence" value="ECO:0007669"/>
    <property type="project" value="TreeGrafter"/>
</dbReference>
<dbReference type="PROSITE" id="PS01078">
    <property type="entry name" value="MOCF_BIOSYNTHESIS_1"/>
    <property type="match status" value="1"/>
</dbReference>
<keyword evidence="12" id="KW-0511">Multifunctional enzyme</keyword>
<dbReference type="GO" id="GO:0005524">
    <property type="term" value="F:ATP binding"/>
    <property type="evidence" value="ECO:0007669"/>
    <property type="project" value="UniProtKB-UniRule"/>
</dbReference>
<name>A0A6M2DGQ2_XENCH</name>
<evidence type="ECO:0000256" key="13">
    <source>
        <dbReference type="RuleBase" id="RU365090"/>
    </source>
</evidence>
<dbReference type="SMART" id="SM00852">
    <property type="entry name" value="MoCF_biosynth"/>
    <property type="match status" value="2"/>
</dbReference>
<dbReference type="GO" id="GO:0006777">
    <property type="term" value="P:Mo-molybdopterin cofactor biosynthetic process"/>
    <property type="evidence" value="ECO:0007669"/>
    <property type="project" value="UniProtKB-UniRule"/>
</dbReference>
<dbReference type="UniPathway" id="UPA00344"/>
<dbReference type="GO" id="GO:0097112">
    <property type="term" value="P:gamma-aminobutyric acid receptor clustering"/>
    <property type="evidence" value="ECO:0007669"/>
    <property type="project" value="TreeGrafter"/>
</dbReference>
<comment type="catalytic activity">
    <reaction evidence="13">
        <text>molybdopterin + ATP + H(+) = adenylyl-molybdopterin + diphosphate</text>
        <dbReference type="Rhea" id="RHEA:31331"/>
        <dbReference type="ChEBI" id="CHEBI:15378"/>
        <dbReference type="ChEBI" id="CHEBI:30616"/>
        <dbReference type="ChEBI" id="CHEBI:33019"/>
        <dbReference type="ChEBI" id="CHEBI:58698"/>
        <dbReference type="ChEBI" id="CHEBI:62727"/>
    </reaction>
</comment>
<comment type="pathway">
    <text evidence="2 13">Cofactor biosynthesis; molybdopterin biosynthesis.</text>
</comment>
<dbReference type="InterPro" id="IPR036135">
    <property type="entry name" value="MoeA_linker/N_sf"/>
</dbReference>
<dbReference type="PANTHER" id="PTHR10192:SF5">
    <property type="entry name" value="GEPHYRIN"/>
    <property type="match status" value="1"/>
</dbReference>
<comment type="similarity">
    <text evidence="4">In the C-terminal section; belongs to the MoeA family.</text>
</comment>
<dbReference type="AlphaFoldDB" id="A0A6M2DGQ2"/>
<comment type="similarity">
    <text evidence="13">Belongs to the MoeA family.</text>
</comment>
<dbReference type="InterPro" id="IPR036688">
    <property type="entry name" value="MoeA_C_domain_IV_sf"/>
</dbReference>
<proteinExistence type="inferred from homology"/>
<dbReference type="CDD" id="cd00887">
    <property type="entry name" value="MoeA"/>
    <property type="match status" value="1"/>
</dbReference>
<dbReference type="FunFam" id="3.40.980.10:FF:000001">
    <property type="entry name" value="Molybdopterin molybdenumtransferase"/>
    <property type="match status" value="1"/>
</dbReference>
<comment type="function">
    <text evidence="13">Catalyzes two steps in the biosynthesis of the molybdenum cofactor. In the first step, molybdopterin is adenylated. Subsequently, molybdate is inserted into adenylated molybdopterin and AMP is released.</text>
</comment>
<comment type="cofactor">
    <cofactor evidence="1 13">
        <name>Mg(2+)</name>
        <dbReference type="ChEBI" id="CHEBI:18420"/>
    </cofactor>
</comment>
<keyword evidence="9" id="KW-0067">ATP-binding</keyword>
<dbReference type="Pfam" id="PF00994">
    <property type="entry name" value="MoCF_biosynth"/>
    <property type="match status" value="2"/>
</dbReference>
<keyword evidence="8" id="KW-0547">Nucleotide-binding</keyword>
<accession>A0A6M2DGQ2</accession>
<dbReference type="PROSITE" id="PS01079">
    <property type="entry name" value="MOCF_BIOSYNTHESIS_2"/>
    <property type="match status" value="1"/>
</dbReference>